<dbReference type="OrthoDB" id="434647at2759"/>
<name>A0A9D4ZRZ1_ADICA</name>
<proteinExistence type="inferred from homology"/>
<protein>
    <recommendedName>
        <fullName evidence="1">HVA22-like protein</fullName>
    </recommendedName>
</protein>
<dbReference type="Proteomes" id="UP000886520">
    <property type="component" value="Chromosome 3"/>
</dbReference>
<comment type="similarity">
    <text evidence="1">Belongs to the DP1 family.</text>
</comment>
<evidence type="ECO:0000256" key="1">
    <source>
        <dbReference type="RuleBase" id="RU362006"/>
    </source>
</evidence>
<gene>
    <name evidence="2" type="ORF">GOP47_0003135</name>
</gene>
<organism evidence="2 3">
    <name type="scientific">Adiantum capillus-veneris</name>
    <name type="common">Maidenhair fern</name>
    <dbReference type="NCBI Taxonomy" id="13818"/>
    <lineage>
        <taxon>Eukaryota</taxon>
        <taxon>Viridiplantae</taxon>
        <taxon>Streptophyta</taxon>
        <taxon>Embryophyta</taxon>
        <taxon>Tracheophyta</taxon>
        <taxon>Polypodiopsida</taxon>
        <taxon>Polypodiidae</taxon>
        <taxon>Polypodiales</taxon>
        <taxon>Pteridineae</taxon>
        <taxon>Pteridaceae</taxon>
        <taxon>Vittarioideae</taxon>
        <taxon>Adiantum</taxon>
    </lineage>
</organism>
<comment type="caution">
    <text evidence="2">The sequence shown here is derived from an EMBL/GenBank/DDBJ whole genome shotgun (WGS) entry which is preliminary data.</text>
</comment>
<comment type="caution">
    <text evidence="1">Lacks conserved residue(s) required for the propagation of feature annotation.</text>
</comment>
<dbReference type="PANTHER" id="PTHR12300:SF117">
    <property type="entry name" value="LP05237P-RELATED"/>
    <property type="match status" value="1"/>
</dbReference>
<keyword evidence="1" id="KW-0812">Transmembrane</keyword>
<dbReference type="GO" id="GO:0016020">
    <property type="term" value="C:membrane"/>
    <property type="evidence" value="ECO:0007669"/>
    <property type="project" value="UniProtKB-SubCell"/>
</dbReference>
<sequence length="162" mass="18983">MLHIVILLGSLIVMVSMCTRILILIAGYIYPTCKCFQAIEMDVLDVDKLLIWCQYWVIIALINVTERIVDPLISWVPLYGEIKLAFIIYLWHPKTQGTTYVYNTYLKPHLSKNIMDIDEKFKLAQTWVEGMLSMHWRRIHTLGHTKFLEVVNFLSLQSLHES</sequence>
<dbReference type="InterPro" id="IPR004345">
    <property type="entry name" value="TB2_DP1_HVA22"/>
</dbReference>
<keyword evidence="1" id="KW-0472">Membrane</keyword>
<accession>A0A9D4ZRZ1</accession>
<dbReference type="Pfam" id="PF03134">
    <property type="entry name" value="TB2_DP1_HVA22"/>
    <property type="match status" value="1"/>
</dbReference>
<dbReference type="AlphaFoldDB" id="A0A9D4ZRZ1"/>
<comment type="subcellular location">
    <subcellularLocation>
        <location evidence="1">Membrane</location>
        <topology evidence="1">Multi-pass membrane protein</topology>
    </subcellularLocation>
</comment>
<feature type="transmembrane region" description="Helical" evidence="1">
    <location>
        <begin position="6"/>
        <end position="29"/>
    </location>
</feature>
<dbReference type="PANTHER" id="PTHR12300">
    <property type="entry name" value="HVA22-LIKE PROTEINS"/>
    <property type="match status" value="1"/>
</dbReference>
<keyword evidence="1" id="KW-1133">Transmembrane helix</keyword>
<evidence type="ECO:0000313" key="2">
    <source>
        <dbReference type="EMBL" id="KAI5083392.1"/>
    </source>
</evidence>
<dbReference type="EMBL" id="JABFUD020000002">
    <property type="protein sequence ID" value="KAI5083392.1"/>
    <property type="molecule type" value="Genomic_DNA"/>
</dbReference>
<reference evidence="2" key="1">
    <citation type="submission" date="2021-01" db="EMBL/GenBank/DDBJ databases">
        <title>Adiantum capillus-veneris genome.</title>
        <authorList>
            <person name="Fang Y."/>
            <person name="Liao Q."/>
        </authorList>
    </citation>
    <scope>NUCLEOTIDE SEQUENCE</scope>
    <source>
        <strain evidence="2">H3</strain>
        <tissue evidence="2">Leaf</tissue>
    </source>
</reference>
<keyword evidence="3" id="KW-1185">Reference proteome</keyword>
<evidence type="ECO:0000313" key="3">
    <source>
        <dbReference type="Proteomes" id="UP000886520"/>
    </source>
</evidence>